<proteinExistence type="predicted"/>
<feature type="non-terminal residue" evidence="3">
    <location>
        <position position="1"/>
    </location>
</feature>
<evidence type="ECO:0000256" key="1">
    <source>
        <dbReference type="SAM" id="Phobius"/>
    </source>
</evidence>
<evidence type="ECO:0000313" key="3">
    <source>
        <dbReference type="EMBL" id="KKP72487.1"/>
    </source>
</evidence>
<gene>
    <name evidence="3" type="ORF">UR70_C0007G0022</name>
</gene>
<dbReference type="AlphaFoldDB" id="A0A0G0EZB1"/>
<comment type="caution">
    <text evidence="3">The sequence shown here is derived from an EMBL/GenBank/DDBJ whole genome shotgun (WGS) entry which is preliminary data.</text>
</comment>
<feature type="transmembrane region" description="Helical" evidence="1">
    <location>
        <begin position="290"/>
        <end position="309"/>
    </location>
</feature>
<dbReference type="EMBL" id="LBQE01000007">
    <property type="protein sequence ID" value="KKP72487.1"/>
    <property type="molecule type" value="Genomic_DNA"/>
</dbReference>
<sequence length="337" mass="35912">FSDFLSAGPVSLSALDSGSTTYTFEVSFLDSTDNDYQGKSLGFDLCIGFSGGNLQCGDTVVSGEDGDGGGGSISGSGSGSIVLTIFNEQALNISSVDESGIATITWNTNKLATSQVIYGPTPPAYILDIVEPYLGYFGYPLGTVEDTTKVINHSVSLTGLIPGQTYVYRVVSRASPPTISPEHQFTVPSITSPLAQAGAGAVLGASTGEEGNGEPVSRESVLGETFSDTEEAPGLSENLAAVFASGFGDILSICTLIALLILLAIYLIWRLWLRKKYEKDLVAEEEIKNRFYLFFGDSALLAILVCVVLNKYCPLPVFVIAFIISLCLYVYRKFKIE</sequence>
<protein>
    <recommendedName>
        <fullName evidence="2">Purple acid phosphatase N-terminal domain-containing protein</fullName>
    </recommendedName>
</protein>
<keyword evidence="1" id="KW-1133">Transmembrane helix</keyword>
<dbReference type="InterPro" id="IPR015914">
    <property type="entry name" value="PAPs_N"/>
</dbReference>
<keyword evidence="1" id="KW-0472">Membrane</keyword>
<feature type="domain" description="Purple acid phosphatase N-terminal" evidence="2">
    <location>
        <begin position="93"/>
        <end position="186"/>
    </location>
</feature>
<keyword evidence="1" id="KW-0812">Transmembrane</keyword>
<organism evidence="3 4">
    <name type="scientific">Candidatus Nomurabacteria bacterium GW2011_GWB1_35_20</name>
    <dbReference type="NCBI Taxonomy" id="1618740"/>
    <lineage>
        <taxon>Bacteria</taxon>
        <taxon>Candidatus Nomuraibacteriota</taxon>
    </lineage>
</organism>
<dbReference type="SUPFAM" id="SSF49363">
    <property type="entry name" value="Purple acid phosphatase, N-terminal domain"/>
    <property type="match status" value="1"/>
</dbReference>
<evidence type="ECO:0000259" key="2">
    <source>
        <dbReference type="Pfam" id="PF16656"/>
    </source>
</evidence>
<reference evidence="3 4" key="1">
    <citation type="journal article" date="2015" name="Nature">
        <title>rRNA introns, odd ribosomes, and small enigmatic genomes across a large radiation of phyla.</title>
        <authorList>
            <person name="Brown C.T."/>
            <person name="Hug L.A."/>
            <person name="Thomas B.C."/>
            <person name="Sharon I."/>
            <person name="Castelle C.J."/>
            <person name="Singh A."/>
            <person name="Wilkins M.J."/>
            <person name="Williams K.H."/>
            <person name="Banfield J.F."/>
        </authorList>
    </citation>
    <scope>NUCLEOTIDE SEQUENCE [LARGE SCALE GENOMIC DNA]</scope>
</reference>
<dbReference type="Proteomes" id="UP000034923">
    <property type="component" value="Unassembled WGS sequence"/>
</dbReference>
<evidence type="ECO:0000313" key="4">
    <source>
        <dbReference type="Proteomes" id="UP000034923"/>
    </source>
</evidence>
<dbReference type="Pfam" id="PF16656">
    <property type="entry name" value="Pur_ac_phosph_N"/>
    <property type="match status" value="1"/>
</dbReference>
<dbReference type="GO" id="GO:0046872">
    <property type="term" value="F:metal ion binding"/>
    <property type="evidence" value="ECO:0007669"/>
    <property type="project" value="InterPro"/>
</dbReference>
<dbReference type="GO" id="GO:0003993">
    <property type="term" value="F:acid phosphatase activity"/>
    <property type="evidence" value="ECO:0007669"/>
    <property type="project" value="InterPro"/>
</dbReference>
<accession>A0A0G0EZB1</accession>
<feature type="transmembrane region" description="Helical" evidence="1">
    <location>
        <begin position="315"/>
        <end position="331"/>
    </location>
</feature>
<feature type="transmembrane region" description="Helical" evidence="1">
    <location>
        <begin position="250"/>
        <end position="269"/>
    </location>
</feature>
<dbReference type="Gene3D" id="2.60.40.380">
    <property type="entry name" value="Purple acid phosphatase-like, N-terminal"/>
    <property type="match status" value="1"/>
</dbReference>
<dbReference type="InterPro" id="IPR008963">
    <property type="entry name" value="Purple_acid_Pase-like_N"/>
</dbReference>
<name>A0A0G0EZB1_9BACT</name>